<proteinExistence type="predicted"/>
<accession>A0A5D4H5S2</accession>
<organism evidence="2 3">
    <name type="scientific">Sphingobacterium phlebotomi</name>
    <dbReference type="NCBI Taxonomy" id="2605433"/>
    <lineage>
        <taxon>Bacteria</taxon>
        <taxon>Pseudomonadati</taxon>
        <taxon>Bacteroidota</taxon>
        <taxon>Sphingobacteriia</taxon>
        <taxon>Sphingobacteriales</taxon>
        <taxon>Sphingobacteriaceae</taxon>
        <taxon>Sphingobacterium</taxon>
    </lineage>
</organism>
<dbReference type="Proteomes" id="UP000322362">
    <property type="component" value="Unassembled WGS sequence"/>
</dbReference>
<evidence type="ECO:0000256" key="1">
    <source>
        <dbReference type="SAM" id="SignalP"/>
    </source>
</evidence>
<dbReference type="SUPFAM" id="SSF50939">
    <property type="entry name" value="Sialidases"/>
    <property type="match status" value="1"/>
</dbReference>
<protein>
    <submittedName>
        <fullName evidence="2">Exo-alpha-sialidase</fullName>
    </submittedName>
</protein>
<gene>
    <name evidence="2" type="ORF">FXV77_12820</name>
</gene>
<feature type="signal peptide" evidence="1">
    <location>
        <begin position="1"/>
        <end position="24"/>
    </location>
</feature>
<keyword evidence="1" id="KW-0732">Signal</keyword>
<evidence type="ECO:0000313" key="3">
    <source>
        <dbReference type="Proteomes" id="UP000322362"/>
    </source>
</evidence>
<dbReference type="EMBL" id="VTAV01000008">
    <property type="protein sequence ID" value="TYR35593.1"/>
    <property type="molecule type" value="Genomic_DNA"/>
</dbReference>
<dbReference type="AlphaFoldDB" id="A0A5D4H5S2"/>
<name>A0A5D4H5S2_9SPHI</name>
<dbReference type="PROSITE" id="PS51257">
    <property type="entry name" value="PROKAR_LIPOPROTEIN"/>
    <property type="match status" value="1"/>
</dbReference>
<sequence length="448" mass="50531">MKNMNRKSVYGLFFLLVGCSTQQAVVNVQDHRIDFDGASLKEGIPAYGKTEYVYQKDGKNRFKIDFGEPIVVAVADKPYKWGFFQFPGLYMSDQGEIVARWNMAHDDAESYGKGGHGYAVSKDNGKTWTQADKPPIGGGLALKNGEYINIHTPPAMPRKDLHLPEPIATVKEAYGRTFRFWKMEDLPKELQGVYIQRRTKERSEWIVEHNDINEPNMVRYSDNDLLPIVWWGDMKLEKDGSIVAGVYPGFTFVNGTVPPSDVAFYRSQDGGRSWSFIGRIPYHYDPIKDPKGGQRHALGWTEPAFEILQDGSYLSVIRTTDGLGNSPMYYSRSTDQGKSWNKPTAFTKAGVLPKLKQLDNGALVLAAGRPGLQIRVALDEEGEEWSDPFEMLPWLEGVDGNTLTCGYPELLQTGKDKFLLIYSDFQYQTSNGEIRKAIKVREITVKPL</sequence>
<dbReference type="CDD" id="cd15482">
    <property type="entry name" value="Sialidase_non-viral"/>
    <property type="match status" value="1"/>
</dbReference>
<feature type="chain" id="PRO_5022764552" evidence="1">
    <location>
        <begin position="25"/>
        <end position="448"/>
    </location>
</feature>
<keyword evidence="3" id="KW-1185">Reference proteome</keyword>
<dbReference type="Gene3D" id="2.120.10.10">
    <property type="match status" value="1"/>
</dbReference>
<reference evidence="2 3" key="1">
    <citation type="submission" date="2019-08" db="EMBL/GenBank/DDBJ databases">
        <title>Phlebobacter frassis gen. nov. sp. nov., a new member of family Sphingobacteriaceae isolated from sand fly rearing media.</title>
        <authorList>
            <person name="Kakumanu M.L."/>
            <person name="Marayati B.F."/>
            <person name="Wada-Katsumata A."/>
            <person name="Wasserberg G."/>
            <person name="Schal C."/>
            <person name="Apperson C.S."/>
            <person name="Ponnusamy L."/>
        </authorList>
    </citation>
    <scope>NUCLEOTIDE SEQUENCE [LARGE SCALE GENOMIC DNA]</scope>
    <source>
        <strain evidence="2 3">SSI9</strain>
    </source>
</reference>
<evidence type="ECO:0000313" key="2">
    <source>
        <dbReference type="EMBL" id="TYR35593.1"/>
    </source>
</evidence>
<dbReference type="InterPro" id="IPR036278">
    <property type="entry name" value="Sialidase_sf"/>
</dbReference>
<comment type="caution">
    <text evidence="2">The sequence shown here is derived from an EMBL/GenBank/DDBJ whole genome shotgun (WGS) entry which is preliminary data.</text>
</comment>